<dbReference type="PROSITE" id="PS51186">
    <property type="entry name" value="GNAT"/>
    <property type="match status" value="1"/>
</dbReference>
<dbReference type="AlphaFoldDB" id="A0A8J6MXG7"/>
<gene>
    <name evidence="2" type="ORF">H8E19_04345</name>
</gene>
<dbReference type="SUPFAM" id="SSF55729">
    <property type="entry name" value="Acyl-CoA N-acyltransferases (Nat)"/>
    <property type="match status" value="1"/>
</dbReference>
<dbReference type="Proteomes" id="UP000650524">
    <property type="component" value="Unassembled WGS sequence"/>
</dbReference>
<name>A0A8J6MXG7_9DELT</name>
<evidence type="ECO:0000313" key="3">
    <source>
        <dbReference type="Proteomes" id="UP000650524"/>
    </source>
</evidence>
<evidence type="ECO:0000259" key="1">
    <source>
        <dbReference type="PROSITE" id="PS51186"/>
    </source>
</evidence>
<evidence type="ECO:0000313" key="2">
    <source>
        <dbReference type="EMBL" id="MBC8176614.1"/>
    </source>
</evidence>
<dbReference type="CDD" id="cd04301">
    <property type="entry name" value="NAT_SF"/>
    <property type="match status" value="1"/>
</dbReference>
<comment type="caution">
    <text evidence="2">The sequence shown here is derived from an EMBL/GenBank/DDBJ whole genome shotgun (WGS) entry which is preliminary data.</text>
</comment>
<organism evidence="2 3">
    <name type="scientific">Candidatus Desulfacyla euxinica</name>
    <dbReference type="NCBI Taxonomy" id="2841693"/>
    <lineage>
        <taxon>Bacteria</taxon>
        <taxon>Deltaproteobacteria</taxon>
        <taxon>Candidatus Desulfacyla</taxon>
    </lineage>
</organism>
<protein>
    <submittedName>
        <fullName evidence="2">GNAT family N-acetyltransferase</fullName>
    </submittedName>
</protein>
<accession>A0A8J6MXG7</accession>
<dbReference type="GO" id="GO:0016747">
    <property type="term" value="F:acyltransferase activity, transferring groups other than amino-acyl groups"/>
    <property type="evidence" value="ECO:0007669"/>
    <property type="project" value="InterPro"/>
</dbReference>
<dbReference type="InterPro" id="IPR000182">
    <property type="entry name" value="GNAT_dom"/>
</dbReference>
<dbReference type="EMBL" id="JACNJD010000148">
    <property type="protein sequence ID" value="MBC8176614.1"/>
    <property type="molecule type" value="Genomic_DNA"/>
</dbReference>
<feature type="domain" description="N-acetyltransferase" evidence="1">
    <location>
        <begin position="20"/>
        <end position="170"/>
    </location>
</feature>
<dbReference type="Gene3D" id="3.40.630.30">
    <property type="match status" value="1"/>
</dbReference>
<sequence length="170" mass="19491">MKRESMALPFQMRDKRRRIIAVRAYADSDYPDLIEMYDSFEPKGLEAGLPPPDDVTRHKWIDQIVSSLFNVLAFHGGRVVGHAGLDISDLSGCPEYLVFMKQGFRNFGIGTRLSETMKEVAKGAGCKRIWLTVRTGNTCAIRVFKKVRFKFKGEISVEREMELILRKEMQ</sequence>
<dbReference type="InterPro" id="IPR016181">
    <property type="entry name" value="Acyl_CoA_acyltransferase"/>
</dbReference>
<reference evidence="2 3" key="1">
    <citation type="submission" date="2020-08" db="EMBL/GenBank/DDBJ databases">
        <title>Bridging the membrane lipid divide: bacteria of the FCB group superphylum have the potential to synthesize archaeal ether lipids.</title>
        <authorList>
            <person name="Villanueva L."/>
            <person name="Von Meijenfeldt F.A.B."/>
            <person name="Westbye A.B."/>
            <person name="Yadav S."/>
            <person name="Hopmans E.C."/>
            <person name="Dutilh B.E."/>
            <person name="Sinninghe Damste J.S."/>
        </authorList>
    </citation>
    <scope>NUCLEOTIDE SEQUENCE [LARGE SCALE GENOMIC DNA]</scope>
    <source>
        <strain evidence="2">NIOZ-UU27</strain>
    </source>
</reference>
<proteinExistence type="predicted"/>
<dbReference type="Pfam" id="PF00583">
    <property type="entry name" value="Acetyltransf_1"/>
    <property type="match status" value="1"/>
</dbReference>